<feature type="binding site" evidence="8">
    <location>
        <position position="116"/>
    </location>
    <ligand>
        <name>Fe cation</name>
        <dbReference type="ChEBI" id="CHEBI:24875"/>
    </ligand>
</feature>
<dbReference type="EMBL" id="JAJEQM010000003">
    <property type="protein sequence ID" value="MCC2209911.1"/>
    <property type="molecule type" value="Genomic_DNA"/>
</dbReference>
<keyword evidence="7" id="KW-0479">Metal-binding</keyword>
<evidence type="ECO:0000256" key="3">
    <source>
        <dbReference type="ARBA" id="ARBA00022833"/>
    </source>
</evidence>
<evidence type="ECO:0000313" key="9">
    <source>
        <dbReference type="EMBL" id="MCC2209911.1"/>
    </source>
</evidence>
<keyword evidence="6" id="KW-0804">Transcription</keyword>
<dbReference type="RefSeq" id="WP_117968687.1">
    <property type="nucleotide sequence ID" value="NZ_JAJEQM010000003.1"/>
</dbReference>
<protein>
    <submittedName>
        <fullName evidence="9">Transcriptional repressor</fullName>
    </submittedName>
</protein>
<evidence type="ECO:0000256" key="4">
    <source>
        <dbReference type="ARBA" id="ARBA00023015"/>
    </source>
</evidence>
<feature type="binding site" evidence="8">
    <location>
        <position position="83"/>
    </location>
    <ligand>
        <name>Fe cation</name>
        <dbReference type="ChEBI" id="CHEBI:24875"/>
    </ligand>
</feature>
<evidence type="ECO:0000256" key="1">
    <source>
        <dbReference type="ARBA" id="ARBA00007957"/>
    </source>
</evidence>
<dbReference type="AlphaFoldDB" id="A0AAE3DX08"/>
<evidence type="ECO:0000256" key="6">
    <source>
        <dbReference type="ARBA" id="ARBA00023163"/>
    </source>
</evidence>
<organism evidence="9 10">
    <name type="scientific">Hominilimicola fabiformis</name>
    <dbReference type="NCBI Taxonomy" id="2885356"/>
    <lineage>
        <taxon>Bacteria</taxon>
        <taxon>Bacillati</taxon>
        <taxon>Bacillota</taxon>
        <taxon>Clostridia</taxon>
        <taxon>Eubacteriales</taxon>
        <taxon>Oscillospiraceae</taxon>
        <taxon>Hominilimicola</taxon>
    </lineage>
</organism>
<evidence type="ECO:0000256" key="5">
    <source>
        <dbReference type="ARBA" id="ARBA00023125"/>
    </source>
</evidence>
<dbReference type="Gene3D" id="3.30.1490.190">
    <property type="match status" value="1"/>
</dbReference>
<dbReference type="InterPro" id="IPR036390">
    <property type="entry name" value="WH_DNA-bd_sf"/>
</dbReference>
<keyword evidence="4" id="KW-0805">Transcription regulation</keyword>
<dbReference type="Proteomes" id="UP001198242">
    <property type="component" value="Unassembled WGS sequence"/>
</dbReference>
<dbReference type="GO" id="GO:0045892">
    <property type="term" value="P:negative regulation of DNA-templated transcription"/>
    <property type="evidence" value="ECO:0007669"/>
    <property type="project" value="TreeGrafter"/>
</dbReference>
<dbReference type="GO" id="GO:0008270">
    <property type="term" value="F:zinc ion binding"/>
    <property type="evidence" value="ECO:0007669"/>
    <property type="project" value="TreeGrafter"/>
</dbReference>
<dbReference type="Pfam" id="PF01475">
    <property type="entry name" value="FUR"/>
    <property type="match status" value="1"/>
</dbReference>
<comment type="caution">
    <text evidence="9">The sequence shown here is derived from an EMBL/GenBank/DDBJ whole genome shotgun (WGS) entry which is preliminary data.</text>
</comment>
<dbReference type="PANTHER" id="PTHR33202">
    <property type="entry name" value="ZINC UPTAKE REGULATION PROTEIN"/>
    <property type="match status" value="1"/>
</dbReference>
<feature type="binding site" evidence="7">
    <location>
        <position position="92"/>
    </location>
    <ligand>
        <name>Zn(2+)</name>
        <dbReference type="ChEBI" id="CHEBI:29105"/>
    </ligand>
</feature>
<keyword evidence="2" id="KW-0678">Repressor</keyword>
<dbReference type="Gene3D" id="1.10.10.10">
    <property type="entry name" value="Winged helix-like DNA-binding domain superfamily/Winged helix DNA-binding domain"/>
    <property type="match status" value="1"/>
</dbReference>
<dbReference type="InterPro" id="IPR043135">
    <property type="entry name" value="Fur_C"/>
</dbReference>
<keyword evidence="3 7" id="KW-0862">Zinc</keyword>
<reference evidence="9 10" key="1">
    <citation type="submission" date="2021-10" db="EMBL/GenBank/DDBJ databases">
        <title>Anaerobic single-cell dispensing facilitates the cultivation of human gut bacteria.</title>
        <authorList>
            <person name="Afrizal A."/>
        </authorList>
    </citation>
    <scope>NUCLEOTIDE SEQUENCE [LARGE SCALE GENOMIC DNA]</scope>
    <source>
        <strain evidence="9 10">CLA-AA-H232</strain>
    </source>
</reference>
<feature type="binding site" evidence="7">
    <location>
        <position position="89"/>
    </location>
    <ligand>
        <name>Zn(2+)</name>
        <dbReference type="ChEBI" id="CHEBI:29105"/>
    </ligand>
</feature>
<keyword evidence="5" id="KW-0238">DNA-binding</keyword>
<comment type="cofactor">
    <cofactor evidence="7">
        <name>Zn(2+)</name>
        <dbReference type="ChEBI" id="CHEBI:29105"/>
    </cofactor>
    <text evidence="7">Binds 1 zinc ion per subunit.</text>
</comment>
<dbReference type="InterPro" id="IPR036388">
    <property type="entry name" value="WH-like_DNA-bd_sf"/>
</dbReference>
<dbReference type="PANTHER" id="PTHR33202:SF7">
    <property type="entry name" value="FERRIC UPTAKE REGULATION PROTEIN"/>
    <property type="match status" value="1"/>
</dbReference>
<comment type="similarity">
    <text evidence="1">Belongs to the Fur family.</text>
</comment>
<dbReference type="CDD" id="cd07153">
    <property type="entry name" value="Fur_like"/>
    <property type="match status" value="1"/>
</dbReference>
<evidence type="ECO:0000313" key="10">
    <source>
        <dbReference type="Proteomes" id="UP001198242"/>
    </source>
</evidence>
<sequence>MEDINSILSKVGLKCTKQRISVMQVLSDADAPLTVENIYDKVDGMSLSTVYRIAEKLCEKGIVSKHTIQDSDKFYYELINGEHRHYAICLGCKEMRYVDICPVHSPHIDNFTVTGHKLEIYGYCDKCQKKLNTKGR</sequence>
<dbReference type="GO" id="GO:1900376">
    <property type="term" value="P:regulation of secondary metabolite biosynthetic process"/>
    <property type="evidence" value="ECO:0007669"/>
    <property type="project" value="TreeGrafter"/>
</dbReference>
<dbReference type="GO" id="GO:0000976">
    <property type="term" value="F:transcription cis-regulatory region binding"/>
    <property type="evidence" value="ECO:0007669"/>
    <property type="project" value="TreeGrafter"/>
</dbReference>
<gene>
    <name evidence="9" type="ORF">LKE05_03740</name>
</gene>
<keyword evidence="10" id="KW-1185">Reference proteome</keyword>
<dbReference type="InterPro" id="IPR002481">
    <property type="entry name" value="FUR"/>
</dbReference>
<dbReference type="GO" id="GO:0003700">
    <property type="term" value="F:DNA-binding transcription factor activity"/>
    <property type="evidence" value="ECO:0007669"/>
    <property type="project" value="InterPro"/>
</dbReference>
<evidence type="ECO:0000256" key="2">
    <source>
        <dbReference type="ARBA" id="ARBA00022491"/>
    </source>
</evidence>
<dbReference type="SUPFAM" id="SSF46785">
    <property type="entry name" value="Winged helix' DNA-binding domain"/>
    <property type="match status" value="1"/>
</dbReference>
<name>A0AAE3DX08_9FIRM</name>
<keyword evidence="8" id="KW-0408">Iron</keyword>
<feature type="binding site" evidence="7">
    <location>
        <position position="124"/>
    </location>
    <ligand>
        <name>Zn(2+)</name>
        <dbReference type="ChEBI" id="CHEBI:29105"/>
    </ligand>
</feature>
<comment type="cofactor">
    <cofactor evidence="8">
        <name>Mn(2+)</name>
        <dbReference type="ChEBI" id="CHEBI:29035"/>
    </cofactor>
    <cofactor evidence="8">
        <name>Fe(2+)</name>
        <dbReference type="ChEBI" id="CHEBI:29033"/>
    </cofactor>
    <text evidence="8">Binds 1 Mn(2+) or Fe(2+) ion per subunit.</text>
</comment>
<evidence type="ECO:0000256" key="7">
    <source>
        <dbReference type="PIRSR" id="PIRSR602481-1"/>
    </source>
</evidence>
<evidence type="ECO:0000256" key="8">
    <source>
        <dbReference type="PIRSR" id="PIRSR602481-2"/>
    </source>
</evidence>
<proteinExistence type="inferred from homology"/>
<feature type="binding site" evidence="7">
    <location>
        <position position="127"/>
    </location>
    <ligand>
        <name>Zn(2+)</name>
        <dbReference type="ChEBI" id="CHEBI:29105"/>
    </ligand>
</feature>
<accession>A0AAE3DX08</accession>